<keyword evidence="7 14" id="KW-0812">Transmembrane</keyword>
<keyword evidence="6" id="KW-0808">Transferase</keyword>
<evidence type="ECO:0000256" key="7">
    <source>
        <dbReference type="ARBA" id="ARBA00022692"/>
    </source>
</evidence>
<feature type="transmembrane region" description="Helical" evidence="14">
    <location>
        <begin position="385"/>
        <end position="403"/>
    </location>
</feature>
<reference evidence="16" key="1">
    <citation type="journal article" date="2021" name="bioRxiv">
        <title>Whole Genome Assembly and Annotation of Northern Wild Rice, Zizania palustris L., Supports a Whole Genome Duplication in the Zizania Genus.</title>
        <authorList>
            <person name="Haas M."/>
            <person name="Kono T."/>
            <person name="Macchietto M."/>
            <person name="Millas R."/>
            <person name="McGilp L."/>
            <person name="Shao M."/>
            <person name="Duquette J."/>
            <person name="Hirsch C.N."/>
            <person name="Kimball J."/>
        </authorList>
    </citation>
    <scope>NUCLEOTIDE SEQUENCE</scope>
    <source>
        <tissue evidence="16">Fresh leaf tissue</tissue>
    </source>
</reference>
<evidence type="ECO:0000256" key="9">
    <source>
        <dbReference type="ARBA" id="ARBA00022989"/>
    </source>
</evidence>
<evidence type="ECO:0000256" key="13">
    <source>
        <dbReference type="ARBA" id="ARBA00047777"/>
    </source>
</evidence>
<dbReference type="GO" id="GO:0008360">
    <property type="term" value="P:regulation of cell shape"/>
    <property type="evidence" value="ECO:0007669"/>
    <property type="project" value="UniProtKB-KW"/>
</dbReference>
<feature type="transmembrane region" description="Helical" evidence="14">
    <location>
        <begin position="478"/>
        <end position="499"/>
    </location>
</feature>
<dbReference type="EMBL" id="JAAALK010000283">
    <property type="protein sequence ID" value="KAG8073195.1"/>
    <property type="molecule type" value="Genomic_DNA"/>
</dbReference>
<keyword evidence="5" id="KW-0328">Glycosyltransferase</keyword>
<dbReference type="InterPro" id="IPR003440">
    <property type="entry name" value="Glyco_trans_48_dom"/>
</dbReference>
<dbReference type="GO" id="GO:0005886">
    <property type="term" value="C:plasma membrane"/>
    <property type="evidence" value="ECO:0007669"/>
    <property type="project" value="TreeGrafter"/>
</dbReference>
<evidence type="ECO:0000256" key="12">
    <source>
        <dbReference type="ARBA" id="ARBA00032165"/>
    </source>
</evidence>
<keyword evidence="9 14" id="KW-1133">Transmembrane helix</keyword>
<dbReference type="InterPro" id="IPR058851">
    <property type="entry name" value="CALS1_helical"/>
</dbReference>
<keyword evidence="11" id="KW-0961">Cell wall biogenesis/degradation</keyword>
<dbReference type="GO" id="GO:0006075">
    <property type="term" value="P:(1-&gt;3)-beta-D-glucan biosynthetic process"/>
    <property type="evidence" value="ECO:0007669"/>
    <property type="project" value="InterPro"/>
</dbReference>
<accession>A0A8J5T3G2</accession>
<evidence type="ECO:0000256" key="14">
    <source>
        <dbReference type="SAM" id="Phobius"/>
    </source>
</evidence>
<evidence type="ECO:0000256" key="11">
    <source>
        <dbReference type="ARBA" id="ARBA00023316"/>
    </source>
</evidence>
<feature type="domain" description="1,3-beta-glucan synthase component FKS1-like" evidence="15">
    <location>
        <begin position="149"/>
        <end position="274"/>
    </location>
</feature>
<dbReference type="Pfam" id="PF14288">
    <property type="entry name" value="FKS1_dom1"/>
    <property type="match status" value="1"/>
</dbReference>
<dbReference type="InterPro" id="IPR026899">
    <property type="entry name" value="FKS1-like_dom1"/>
</dbReference>
<dbReference type="GO" id="GO:0000148">
    <property type="term" value="C:1,3-beta-D-glucan synthase complex"/>
    <property type="evidence" value="ECO:0007669"/>
    <property type="project" value="InterPro"/>
</dbReference>
<keyword evidence="17" id="KW-1185">Reference proteome</keyword>
<keyword evidence="8" id="KW-0133">Cell shape</keyword>
<organism evidence="16 17">
    <name type="scientific">Zizania palustris</name>
    <name type="common">Northern wild rice</name>
    <dbReference type="NCBI Taxonomy" id="103762"/>
    <lineage>
        <taxon>Eukaryota</taxon>
        <taxon>Viridiplantae</taxon>
        <taxon>Streptophyta</taxon>
        <taxon>Embryophyta</taxon>
        <taxon>Tracheophyta</taxon>
        <taxon>Spermatophyta</taxon>
        <taxon>Magnoliopsida</taxon>
        <taxon>Liliopsida</taxon>
        <taxon>Poales</taxon>
        <taxon>Poaceae</taxon>
        <taxon>BOP clade</taxon>
        <taxon>Oryzoideae</taxon>
        <taxon>Oryzeae</taxon>
        <taxon>Zizaniinae</taxon>
        <taxon>Zizania</taxon>
    </lineage>
</organism>
<comment type="subcellular location">
    <subcellularLocation>
        <location evidence="1">Cell membrane</location>
        <topology evidence="1">Multi-pass membrane protein</topology>
    </subcellularLocation>
</comment>
<sequence length="1307" mass="151256">MKRVMQKDAARTEDVVAYNIIPLDALSTTNAIVTFPEVRAAISALQYHRDLPRLPGSFSVPDARNSDMLDLLHCVFGFQKDNVTNQREHIVHLLANEQSRLGKLSANEPKIDEGAVHVVFSKSLDNYIKWCNYLPLRPVWNNTESLTKEKKLLYVCLYYLIWGEAANVRFLPEGLCYIFHHLARELEEIMRKQIAEPAESCISKKQTTEPTESCISNNEVSFLDRVIYPLYEIIAAETANNDNGRAPHSAWRNYDDFNEFFWSLKCFHLDWPWNISNPFFSKPSRKEKGFLGRNHHYGKTSFVEHRTFLHLYHSFHRLWIFLIMMFQGLMIIAFNNRKFDANTVLELLSLGPTYVIMKFIESILDILMMYGAYSTSRGSAITRVLWRFCWFTAASLVICYLYIKAIQDGTNSAIFKIYVFVISAYAGAQIIISLLMSVPCCRGLTDACYRWSVVRLAKWMHQEHNYVGRGMHERPLDYIKYVAFWLAILGAKFSFTYFLQESFSLSSFPLFHQNQSVFVYFKVAFLMQIEPLVKPTREIINFKRLDYAWHDIFSKNNYNALTILCLWAPVVSIYLLDIHVFYTVMSAICGFLIGARDRLGEIRSVEAVHRFFEKFPEAFMDKLHVAVPKRKQLLSSGQHTELNKFDASRFAPFWNEIVRNLREEDYINNTELDLLLMPKNNGDLPIVQWPLFLLASKVFLAKDIAIDCKDSQEELWLRISKDEYMQYAVVECFHSIYYILTSILEKEGRLWVERIFSGVRESISKKNIQTDVHFSKLPNVIAKLVAVAGILKENESDALKKGAINAIQDLYEVVYHEVLFVDMRSIFSSNVLQSCVALCHFIHNSLMFMKSSGNMDDWTQINRARAEGRLFNYLKWPNDPGLKDLIKRLYSLLTIKESAANVPKNLEARRRLEFFTNSLFMQMPVARPVSEMLSFSVFTPYYSETVLYSISELQKKNEDGITTLFYLQKIYPDEWKNFLARINRDESTSDSELFSSPNDMLELRLWASYRGQTLARTVRGMMYYRKALMLQSYLEKLQSEDFESAFATAGLSDIHFELSPEARAQADLKFTYVVTCQIYGLQKGDGKPEAADIALLMQRNEALRVAYVDIVESIKDGKPSTEYYSKLVKADIHGKDKEIYSIKLPGNFKLGEGKPENQNHAIIFTRGNAVQTIDMNQDNYFEEALKMRNLLEEFYQDHGKHKPSILGVREHVFTGSVSSLASFMSNQETSFVTLGQRVLANPLKVRMHYGHPDVFDRIFHISRGGISKASRVINISEDIYAANEDFQSVFTSRPYRYFWSDQGLVTD</sequence>
<evidence type="ECO:0000256" key="4">
    <source>
        <dbReference type="ARBA" id="ARBA00022475"/>
    </source>
</evidence>
<reference evidence="16" key="2">
    <citation type="submission" date="2021-02" db="EMBL/GenBank/DDBJ databases">
        <authorList>
            <person name="Kimball J.A."/>
            <person name="Haas M.W."/>
            <person name="Macchietto M."/>
            <person name="Kono T."/>
            <person name="Duquette J."/>
            <person name="Shao M."/>
        </authorList>
    </citation>
    <scope>NUCLEOTIDE SEQUENCE</scope>
    <source>
        <tissue evidence="16">Fresh leaf tissue</tissue>
    </source>
</reference>
<dbReference type="SMART" id="SM01205">
    <property type="entry name" value="FKS1_dom1"/>
    <property type="match status" value="1"/>
</dbReference>
<dbReference type="PANTHER" id="PTHR12741:SF47">
    <property type="entry name" value="CALLOSE SYNTHASE 9"/>
    <property type="match status" value="1"/>
</dbReference>
<feature type="transmembrane region" description="Helical" evidence="14">
    <location>
        <begin position="354"/>
        <end position="373"/>
    </location>
</feature>
<protein>
    <recommendedName>
        <fullName evidence="12">1,3-beta-glucan synthase</fullName>
        <ecNumber evidence="3">2.4.1.34</ecNumber>
    </recommendedName>
    <alternativeName>
        <fullName evidence="12">1,3-beta-glucan synthase</fullName>
    </alternativeName>
</protein>
<dbReference type="OrthoDB" id="1880850at2759"/>
<evidence type="ECO:0000256" key="2">
    <source>
        <dbReference type="ARBA" id="ARBA00009040"/>
    </source>
</evidence>
<evidence type="ECO:0000256" key="3">
    <source>
        <dbReference type="ARBA" id="ARBA00012589"/>
    </source>
</evidence>
<dbReference type="PANTHER" id="PTHR12741">
    <property type="entry name" value="LYST-INTERACTING PROTEIN LIP5 DOPAMINE RESPONSIVE PROTEIN DRG-1"/>
    <property type="match status" value="1"/>
</dbReference>
<dbReference type="GO" id="GO:0003843">
    <property type="term" value="F:1,3-beta-D-glucan synthase activity"/>
    <property type="evidence" value="ECO:0007669"/>
    <property type="project" value="UniProtKB-EC"/>
</dbReference>
<evidence type="ECO:0000256" key="1">
    <source>
        <dbReference type="ARBA" id="ARBA00004651"/>
    </source>
</evidence>
<keyword evidence="10 14" id="KW-0472">Membrane</keyword>
<name>A0A8J5T3G2_ZIZPA</name>
<feature type="transmembrane region" description="Helical" evidence="14">
    <location>
        <begin position="557"/>
        <end position="576"/>
    </location>
</feature>
<evidence type="ECO:0000313" key="16">
    <source>
        <dbReference type="EMBL" id="KAG8073195.1"/>
    </source>
</evidence>
<evidence type="ECO:0000256" key="5">
    <source>
        <dbReference type="ARBA" id="ARBA00022676"/>
    </source>
</evidence>
<dbReference type="Pfam" id="PF02364">
    <property type="entry name" value="Glucan_synthase"/>
    <property type="match status" value="1"/>
</dbReference>
<feature type="transmembrane region" description="Helical" evidence="14">
    <location>
        <begin position="315"/>
        <end position="334"/>
    </location>
</feature>
<evidence type="ECO:0000256" key="8">
    <source>
        <dbReference type="ARBA" id="ARBA00022960"/>
    </source>
</evidence>
<dbReference type="Proteomes" id="UP000729402">
    <property type="component" value="Unassembled WGS sequence"/>
</dbReference>
<evidence type="ECO:0000259" key="15">
    <source>
        <dbReference type="SMART" id="SM01205"/>
    </source>
</evidence>
<evidence type="ECO:0000313" key="17">
    <source>
        <dbReference type="Proteomes" id="UP000729402"/>
    </source>
</evidence>
<gene>
    <name evidence="16" type="ORF">GUJ93_ZPchr0006g44587</name>
</gene>
<comment type="catalytic activity">
    <reaction evidence="13">
        <text>[(1-&gt;3)-beta-D-glucosyl](n) + UDP-alpha-D-glucose = [(1-&gt;3)-beta-D-glucosyl](n+1) + UDP + H(+)</text>
        <dbReference type="Rhea" id="RHEA:21476"/>
        <dbReference type="Rhea" id="RHEA-COMP:11146"/>
        <dbReference type="Rhea" id="RHEA-COMP:14303"/>
        <dbReference type="ChEBI" id="CHEBI:15378"/>
        <dbReference type="ChEBI" id="CHEBI:37671"/>
        <dbReference type="ChEBI" id="CHEBI:58223"/>
        <dbReference type="ChEBI" id="CHEBI:58885"/>
        <dbReference type="EC" id="2.4.1.34"/>
    </reaction>
</comment>
<proteinExistence type="inferred from homology"/>
<dbReference type="EC" id="2.4.1.34" evidence="3"/>
<evidence type="ECO:0000256" key="6">
    <source>
        <dbReference type="ARBA" id="ARBA00022679"/>
    </source>
</evidence>
<dbReference type="Pfam" id="PF25968">
    <property type="entry name" value="CALS1"/>
    <property type="match status" value="1"/>
</dbReference>
<keyword evidence="4" id="KW-1003">Cell membrane</keyword>
<evidence type="ECO:0000256" key="10">
    <source>
        <dbReference type="ARBA" id="ARBA00023136"/>
    </source>
</evidence>
<comment type="caution">
    <text evidence="16">The sequence shown here is derived from an EMBL/GenBank/DDBJ whole genome shotgun (WGS) entry which is preliminary data.</text>
</comment>
<feature type="transmembrane region" description="Helical" evidence="14">
    <location>
        <begin position="415"/>
        <end position="435"/>
    </location>
</feature>
<comment type="similarity">
    <text evidence="2">Belongs to the glycosyltransferase 48 family.</text>
</comment>